<evidence type="ECO:0000259" key="2">
    <source>
        <dbReference type="SMART" id="SM00829"/>
    </source>
</evidence>
<organism evidence="3">
    <name type="scientific">Hellea balneolensis</name>
    <dbReference type="NCBI Taxonomy" id="287478"/>
    <lineage>
        <taxon>Bacteria</taxon>
        <taxon>Pseudomonadati</taxon>
        <taxon>Pseudomonadota</taxon>
        <taxon>Alphaproteobacteria</taxon>
        <taxon>Maricaulales</taxon>
        <taxon>Robiginitomaculaceae</taxon>
        <taxon>Hellea</taxon>
    </lineage>
</organism>
<dbReference type="CDD" id="cd05288">
    <property type="entry name" value="PGDH"/>
    <property type="match status" value="1"/>
</dbReference>
<dbReference type="Proteomes" id="UP000885830">
    <property type="component" value="Unassembled WGS sequence"/>
</dbReference>
<comment type="caution">
    <text evidence="3">The sequence shown here is derived from an EMBL/GenBank/DDBJ whole genome shotgun (WGS) entry which is preliminary data.</text>
</comment>
<evidence type="ECO:0000256" key="1">
    <source>
        <dbReference type="ARBA" id="ARBA00023002"/>
    </source>
</evidence>
<dbReference type="SUPFAM" id="SSF51735">
    <property type="entry name" value="NAD(P)-binding Rossmann-fold domains"/>
    <property type="match status" value="1"/>
</dbReference>
<dbReference type="Gene3D" id="3.40.50.720">
    <property type="entry name" value="NAD(P)-binding Rossmann-like Domain"/>
    <property type="match status" value="1"/>
</dbReference>
<dbReference type="InterPro" id="IPR045010">
    <property type="entry name" value="MDR_fam"/>
</dbReference>
<dbReference type="InterPro" id="IPR011032">
    <property type="entry name" value="GroES-like_sf"/>
</dbReference>
<accession>A0A7C5M0R2</accession>
<dbReference type="FunFam" id="3.40.50.720:FF:000121">
    <property type="entry name" value="Prostaglandin reductase 2"/>
    <property type="match status" value="1"/>
</dbReference>
<dbReference type="InterPro" id="IPR020843">
    <property type="entry name" value="ER"/>
</dbReference>
<evidence type="ECO:0000313" key="3">
    <source>
        <dbReference type="EMBL" id="HHL43512.1"/>
    </source>
</evidence>
<dbReference type="SMART" id="SM00829">
    <property type="entry name" value="PKS_ER"/>
    <property type="match status" value="1"/>
</dbReference>
<dbReference type="Pfam" id="PF00107">
    <property type="entry name" value="ADH_zinc_N"/>
    <property type="match status" value="1"/>
</dbReference>
<dbReference type="InterPro" id="IPR036291">
    <property type="entry name" value="NAD(P)-bd_dom_sf"/>
</dbReference>
<gene>
    <name evidence="3" type="ORF">ENJ42_07840</name>
</gene>
<sequence length="339" mass="36623">MNLTSKNVCLKSHPVGEPKASDFFITETEVPAPKNGEITIKNHFMSVDPYMRSRMSGIKTYIDPFELGEPMEGGAVGEIIESGHPEYKKGDWVVHMKGWREALTAPVDELRKVQLQKIDPGLIPPQSFLSVAGMTGLTAYAGLYKVAEFKPGETVLVSGAAGAVGSVVCQLAKADGAKVIAIAGGKDNCDWLREIGVDTAIDYKAEADLSKAIYKAVPEGVDIYFENVGGKVLEAALNNMKQFGRIPACGMISQYNNEKPEPGPSNLVLIVGKSLRIQGFIVSDYTKYALEYLSRLGPLMAEGKLVQAETVLEGIENAPEAFLRLVSGKKRGKMLVKLG</sequence>
<dbReference type="EMBL" id="DRMJ01000408">
    <property type="protein sequence ID" value="HHL43512.1"/>
    <property type="molecule type" value="Genomic_DNA"/>
</dbReference>
<dbReference type="AlphaFoldDB" id="A0A7C5M0R2"/>
<name>A0A7C5M0R2_9PROT</name>
<dbReference type="InterPro" id="IPR013149">
    <property type="entry name" value="ADH-like_C"/>
</dbReference>
<reference evidence="3" key="1">
    <citation type="journal article" date="2020" name="mSystems">
        <title>Genome- and Community-Level Interaction Insights into Carbon Utilization and Element Cycling Functions of Hydrothermarchaeota in Hydrothermal Sediment.</title>
        <authorList>
            <person name="Zhou Z."/>
            <person name="Liu Y."/>
            <person name="Xu W."/>
            <person name="Pan J."/>
            <person name="Luo Z.H."/>
            <person name="Li M."/>
        </authorList>
    </citation>
    <scope>NUCLEOTIDE SEQUENCE [LARGE SCALE GENOMIC DNA]</scope>
    <source>
        <strain evidence="3">HyVt-485</strain>
    </source>
</reference>
<dbReference type="Pfam" id="PF16884">
    <property type="entry name" value="ADH_N_2"/>
    <property type="match status" value="1"/>
</dbReference>
<protein>
    <submittedName>
        <fullName evidence="3">NADP-dependent oxidoreductase</fullName>
    </submittedName>
</protein>
<keyword evidence="1" id="KW-0560">Oxidoreductase</keyword>
<proteinExistence type="predicted"/>
<dbReference type="PANTHER" id="PTHR43205:SF7">
    <property type="entry name" value="PROSTAGLANDIN REDUCTASE 1"/>
    <property type="match status" value="1"/>
</dbReference>
<feature type="domain" description="Enoyl reductase (ER)" evidence="2">
    <location>
        <begin position="19"/>
        <end position="336"/>
    </location>
</feature>
<dbReference type="GO" id="GO:0016628">
    <property type="term" value="F:oxidoreductase activity, acting on the CH-CH group of donors, NAD or NADP as acceptor"/>
    <property type="evidence" value="ECO:0007669"/>
    <property type="project" value="InterPro"/>
</dbReference>
<dbReference type="SUPFAM" id="SSF50129">
    <property type="entry name" value="GroES-like"/>
    <property type="match status" value="1"/>
</dbReference>
<dbReference type="InterPro" id="IPR041694">
    <property type="entry name" value="ADH_N_2"/>
</dbReference>
<dbReference type="Gene3D" id="3.90.180.10">
    <property type="entry name" value="Medium-chain alcohol dehydrogenases, catalytic domain"/>
    <property type="match status" value="1"/>
</dbReference>
<dbReference type="PANTHER" id="PTHR43205">
    <property type="entry name" value="PROSTAGLANDIN REDUCTASE"/>
    <property type="match status" value="1"/>
</dbReference>